<name>A0A212K764_9BACT</name>
<gene>
    <name evidence="1" type="ORF">KM92DES2_12351</name>
</gene>
<sequence>MAEADIDRSEGVLWHLRGAEGDHLSERSE</sequence>
<evidence type="ECO:0000313" key="1">
    <source>
        <dbReference type="EMBL" id="SBW07563.1"/>
    </source>
</evidence>
<organism evidence="1">
    <name type="scientific">uncultured Desulfovibrio sp</name>
    <dbReference type="NCBI Taxonomy" id="167968"/>
    <lineage>
        <taxon>Bacteria</taxon>
        <taxon>Pseudomonadati</taxon>
        <taxon>Thermodesulfobacteriota</taxon>
        <taxon>Desulfovibrionia</taxon>
        <taxon>Desulfovibrionales</taxon>
        <taxon>Desulfovibrionaceae</taxon>
        <taxon>Desulfovibrio</taxon>
        <taxon>environmental samples</taxon>
    </lineage>
</organism>
<proteinExistence type="predicted"/>
<reference evidence="1" key="1">
    <citation type="submission" date="2016-04" db="EMBL/GenBank/DDBJ databases">
        <authorList>
            <person name="Evans L.H."/>
            <person name="Alamgir A."/>
            <person name="Owens N."/>
            <person name="Weber N.D."/>
            <person name="Virtaneva K."/>
            <person name="Barbian K."/>
            <person name="Babar A."/>
            <person name="Rosenke K."/>
        </authorList>
    </citation>
    <scope>NUCLEOTIDE SEQUENCE</scope>
    <source>
        <strain evidence="1">92-2</strain>
    </source>
</reference>
<accession>A0A212K764</accession>
<dbReference type="AlphaFoldDB" id="A0A212K764"/>
<dbReference type="EMBL" id="FLUP01000001">
    <property type="protein sequence ID" value="SBW07563.1"/>
    <property type="molecule type" value="Genomic_DNA"/>
</dbReference>
<protein>
    <submittedName>
        <fullName evidence="1">Uncharacterized protein</fullName>
    </submittedName>
</protein>